<dbReference type="Pfam" id="PF09697">
    <property type="entry name" value="Porph_ging"/>
    <property type="match status" value="1"/>
</dbReference>
<gene>
    <name evidence="1" type="ORF">LPB136_12130</name>
</gene>
<proteinExistence type="predicted"/>
<evidence type="ECO:0000313" key="1">
    <source>
        <dbReference type="EMBL" id="APG66070.1"/>
    </source>
</evidence>
<dbReference type="RefSeq" id="WP_072556593.1">
    <property type="nucleotide sequence ID" value="NZ_CP018155.1"/>
</dbReference>
<dbReference type="AlphaFoldDB" id="A0A1L3JLP2"/>
<dbReference type="NCBIfam" id="TIGR01200">
    <property type="entry name" value="GLPGLI"/>
    <property type="match status" value="1"/>
</dbReference>
<dbReference type="OrthoDB" id="1068986at2"/>
<sequence>MKIKILILIYVFYSSIVFSQKKGVVIYNVKIDTTGFDKKTKDQNKQAVKLIKSITNNSKNYKLKLSFKDDNSYYSLINKGLNTDSESNYKLNLSKIMFKIRSKFYYKIKDNYILEEKEFLGDIFLVKKNKKISDWKLLNVKKKIGKYICYKAERDYVYESRKGKVTQKQIVWYTTEIPLPFGPKEFVGFPGLVLKVQAGKIIYTAEKITLNPKGKITIKKPLKGKMITEKELQNLGKKAMGEFTRN</sequence>
<accession>A0A1L3JLP2</accession>
<name>A0A1L3JLP2_9FLAO</name>
<reference evidence="1 2" key="1">
    <citation type="submission" date="2016-11" db="EMBL/GenBank/DDBJ databases">
        <title>Tenacibaculum sp. LPB0136, isolated from marine environment.</title>
        <authorList>
            <person name="Kim E."/>
            <person name="Yi H."/>
        </authorList>
    </citation>
    <scope>NUCLEOTIDE SEQUENCE [LARGE SCALE GENOMIC DNA]</scope>
    <source>
        <strain evidence="1 2">LPB0136</strain>
    </source>
</reference>
<evidence type="ECO:0000313" key="2">
    <source>
        <dbReference type="Proteomes" id="UP000181898"/>
    </source>
</evidence>
<evidence type="ECO:0008006" key="3">
    <source>
        <dbReference type="Google" id="ProtNLM"/>
    </source>
</evidence>
<protein>
    <recommendedName>
        <fullName evidence="3">GLPGLI family protein</fullName>
    </recommendedName>
</protein>
<dbReference type="KEGG" id="ten:LPB136_12130"/>
<keyword evidence="2" id="KW-1185">Reference proteome</keyword>
<dbReference type="InterPro" id="IPR005901">
    <property type="entry name" value="GLPGLI"/>
</dbReference>
<organism evidence="1 2">
    <name type="scientific">Tenacibaculum todarodis</name>
    <dbReference type="NCBI Taxonomy" id="1850252"/>
    <lineage>
        <taxon>Bacteria</taxon>
        <taxon>Pseudomonadati</taxon>
        <taxon>Bacteroidota</taxon>
        <taxon>Flavobacteriia</taxon>
        <taxon>Flavobacteriales</taxon>
        <taxon>Flavobacteriaceae</taxon>
        <taxon>Tenacibaculum</taxon>
    </lineage>
</organism>
<dbReference type="EMBL" id="CP018155">
    <property type="protein sequence ID" value="APG66070.1"/>
    <property type="molecule type" value="Genomic_DNA"/>
</dbReference>
<dbReference type="Proteomes" id="UP000181898">
    <property type="component" value="Chromosome"/>
</dbReference>
<dbReference type="STRING" id="1850252.LPB136_12130"/>